<dbReference type="InterPro" id="IPR001789">
    <property type="entry name" value="Sig_transdc_resp-reg_receiver"/>
</dbReference>
<dbReference type="InterPro" id="IPR004358">
    <property type="entry name" value="Sig_transdc_His_kin-like_C"/>
</dbReference>
<feature type="transmembrane region" description="Helical" evidence="16">
    <location>
        <begin position="21"/>
        <end position="41"/>
    </location>
</feature>
<feature type="domain" description="PAS" evidence="19">
    <location>
        <begin position="91"/>
        <end position="147"/>
    </location>
</feature>
<dbReference type="PROSITE" id="PS50112">
    <property type="entry name" value="PAS"/>
    <property type="match status" value="2"/>
</dbReference>
<evidence type="ECO:0000256" key="10">
    <source>
        <dbReference type="ARBA" id="ARBA00022840"/>
    </source>
</evidence>
<dbReference type="Pfam" id="PF00072">
    <property type="entry name" value="Response_reg"/>
    <property type="match status" value="2"/>
</dbReference>
<keyword evidence="10" id="KW-0067">ATP-binding</keyword>
<evidence type="ECO:0000256" key="13">
    <source>
        <dbReference type="ARBA" id="ARBA00023136"/>
    </source>
</evidence>
<dbReference type="SUPFAM" id="SSF55785">
    <property type="entry name" value="PYP-like sensor domain (PAS domain)"/>
    <property type="match status" value="2"/>
</dbReference>
<accession>A0A1D8AS32</accession>
<dbReference type="CDD" id="cd00082">
    <property type="entry name" value="HisKA"/>
    <property type="match status" value="1"/>
</dbReference>
<dbReference type="KEGG" id="obg:Verru16b_00739"/>
<dbReference type="SUPFAM" id="SSF47384">
    <property type="entry name" value="Homodimeric domain of signal transducing histidine kinase"/>
    <property type="match status" value="1"/>
</dbReference>
<dbReference type="InterPro" id="IPR036097">
    <property type="entry name" value="HisK_dim/P_sf"/>
</dbReference>
<comment type="catalytic activity">
    <reaction evidence="1">
        <text>ATP + protein L-histidine = ADP + protein N-phospho-L-histidine.</text>
        <dbReference type="EC" id="2.7.13.3"/>
    </reaction>
</comment>
<dbReference type="PANTHER" id="PTHR45339:SF1">
    <property type="entry name" value="HYBRID SIGNAL TRANSDUCTION HISTIDINE KINASE J"/>
    <property type="match status" value="1"/>
</dbReference>
<evidence type="ECO:0000256" key="8">
    <source>
        <dbReference type="ARBA" id="ARBA00022741"/>
    </source>
</evidence>
<feature type="domain" description="Response regulatory" evidence="18">
    <location>
        <begin position="612"/>
        <end position="729"/>
    </location>
</feature>
<evidence type="ECO:0000256" key="15">
    <source>
        <dbReference type="SAM" id="MobiDB-lite"/>
    </source>
</evidence>
<dbReference type="Gene3D" id="3.40.50.2300">
    <property type="match status" value="2"/>
</dbReference>
<dbReference type="OrthoDB" id="9790669at2"/>
<dbReference type="PROSITE" id="PS50109">
    <property type="entry name" value="HIS_KIN"/>
    <property type="match status" value="1"/>
</dbReference>
<dbReference type="SMART" id="SM00086">
    <property type="entry name" value="PAC"/>
    <property type="match status" value="2"/>
</dbReference>
<keyword evidence="6 21" id="KW-0808">Transferase</keyword>
<dbReference type="AlphaFoldDB" id="A0A1D8AS32"/>
<dbReference type="Pfam" id="PF08447">
    <property type="entry name" value="PAS_3"/>
    <property type="match status" value="1"/>
</dbReference>
<dbReference type="InterPro" id="IPR013655">
    <property type="entry name" value="PAS_fold_3"/>
</dbReference>
<evidence type="ECO:0000256" key="1">
    <source>
        <dbReference type="ARBA" id="ARBA00000085"/>
    </source>
</evidence>
<evidence type="ECO:0000259" key="20">
    <source>
        <dbReference type="PROSITE" id="PS50113"/>
    </source>
</evidence>
<dbReference type="InterPro" id="IPR005467">
    <property type="entry name" value="His_kinase_dom"/>
</dbReference>
<dbReference type="Proteomes" id="UP000095228">
    <property type="component" value="Chromosome"/>
</dbReference>
<evidence type="ECO:0000256" key="9">
    <source>
        <dbReference type="ARBA" id="ARBA00022777"/>
    </source>
</evidence>
<keyword evidence="12" id="KW-0902">Two-component regulatory system</keyword>
<keyword evidence="9 21" id="KW-0418">Kinase</keyword>
<organism evidence="21 22">
    <name type="scientific">Lacunisphaera limnophila</name>
    <dbReference type="NCBI Taxonomy" id="1838286"/>
    <lineage>
        <taxon>Bacteria</taxon>
        <taxon>Pseudomonadati</taxon>
        <taxon>Verrucomicrobiota</taxon>
        <taxon>Opitutia</taxon>
        <taxon>Opitutales</taxon>
        <taxon>Opitutaceae</taxon>
        <taxon>Lacunisphaera</taxon>
    </lineage>
</organism>
<evidence type="ECO:0000256" key="12">
    <source>
        <dbReference type="ARBA" id="ARBA00023012"/>
    </source>
</evidence>
<dbReference type="RefSeq" id="WP_083270074.1">
    <property type="nucleotide sequence ID" value="NZ_CP016094.1"/>
</dbReference>
<dbReference type="SMART" id="SM00448">
    <property type="entry name" value="REC"/>
    <property type="match status" value="2"/>
</dbReference>
<dbReference type="NCBIfam" id="TIGR00229">
    <property type="entry name" value="sensory_box"/>
    <property type="match status" value="2"/>
</dbReference>
<dbReference type="InterPro" id="IPR001610">
    <property type="entry name" value="PAC"/>
</dbReference>
<dbReference type="Gene3D" id="1.10.287.130">
    <property type="match status" value="1"/>
</dbReference>
<dbReference type="InterPro" id="IPR000014">
    <property type="entry name" value="PAS"/>
</dbReference>
<keyword evidence="5 14" id="KW-0597">Phosphoprotein</keyword>
<dbReference type="InterPro" id="IPR036890">
    <property type="entry name" value="HATPase_C_sf"/>
</dbReference>
<evidence type="ECO:0000259" key="18">
    <source>
        <dbReference type="PROSITE" id="PS50110"/>
    </source>
</evidence>
<keyword evidence="7 16" id="KW-0812">Transmembrane</keyword>
<keyword evidence="13 16" id="KW-0472">Membrane</keyword>
<dbReference type="SMART" id="SM00388">
    <property type="entry name" value="HisKA"/>
    <property type="match status" value="1"/>
</dbReference>
<feature type="region of interest" description="Disordered" evidence="15">
    <location>
        <begin position="734"/>
        <end position="753"/>
    </location>
</feature>
<dbReference type="SMART" id="SM00091">
    <property type="entry name" value="PAS"/>
    <property type="match status" value="2"/>
</dbReference>
<dbReference type="SUPFAM" id="SSF52172">
    <property type="entry name" value="CheY-like"/>
    <property type="match status" value="2"/>
</dbReference>
<dbReference type="GO" id="GO:0005886">
    <property type="term" value="C:plasma membrane"/>
    <property type="evidence" value="ECO:0007669"/>
    <property type="project" value="UniProtKB-SubCell"/>
</dbReference>
<evidence type="ECO:0000256" key="6">
    <source>
        <dbReference type="ARBA" id="ARBA00022679"/>
    </source>
</evidence>
<dbReference type="Pfam" id="PF13426">
    <property type="entry name" value="PAS_9"/>
    <property type="match status" value="1"/>
</dbReference>
<evidence type="ECO:0000256" key="7">
    <source>
        <dbReference type="ARBA" id="ARBA00022692"/>
    </source>
</evidence>
<feature type="domain" description="PAS" evidence="19">
    <location>
        <begin position="220"/>
        <end position="292"/>
    </location>
</feature>
<feature type="domain" description="Response regulatory" evidence="18">
    <location>
        <begin position="764"/>
        <end position="883"/>
    </location>
</feature>
<evidence type="ECO:0000256" key="5">
    <source>
        <dbReference type="ARBA" id="ARBA00022553"/>
    </source>
</evidence>
<keyword evidence="8" id="KW-0547">Nucleotide-binding</keyword>
<reference evidence="21 22" key="1">
    <citation type="submission" date="2016-06" db="EMBL/GenBank/DDBJ databases">
        <title>Three novel species with peptidoglycan cell walls form the new genus Lacunisphaera gen. nov. in the family Opitutaceae of the verrucomicrobial subdivision 4.</title>
        <authorList>
            <person name="Rast P."/>
            <person name="Gloeckner I."/>
            <person name="Jogler M."/>
            <person name="Boedeker C."/>
            <person name="Jeske O."/>
            <person name="Wiegand S."/>
            <person name="Reinhardt R."/>
            <person name="Schumann P."/>
            <person name="Rohde M."/>
            <person name="Spring S."/>
            <person name="Gloeckner F.O."/>
            <person name="Jogler C."/>
        </authorList>
    </citation>
    <scope>NUCLEOTIDE SEQUENCE [LARGE SCALE GENOMIC DNA]</scope>
    <source>
        <strain evidence="21 22">IG16b</strain>
    </source>
</reference>
<feature type="domain" description="Histidine kinase" evidence="17">
    <location>
        <begin position="366"/>
        <end position="588"/>
    </location>
</feature>
<keyword evidence="11 16" id="KW-1133">Transmembrane helix</keyword>
<evidence type="ECO:0000259" key="17">
    <source>
        <dbReference type="PROSITE" id="PS50109"/>
    </source>
</evidence>
<keyword evidence="22" id="KW-1185">Reference proteome</keyword>
<dbReference type="Pfam" id="PF00512">
    <property type="entry name" value="HisKA"/>
    <property type="match status" value="1"/>
</dbReference>
<dbReference type="CDD" id="cd17546">
    <property type="entry name" value="REC_hyHK_CKI1_RcsC-like"/>
    <property type="match status" value="1"/>
</dbReference>
<feature type="modified residue" description="4-aspartylphosphate" evidence="14">
    <location>
        <position position="813"/>
    </location>
</feature>
<evidence type="ECO:0000256" key="14">
    <source>
        <dbReference type="PROSITE-ProRule" id="PRU00169"/>
    </source>
</evidence>
<dbReference type="SUPFAM" id="SSF55874">
    <property type="entry name" value="ATPase domain of HSP90 chaperone/DNA topoisomerase II/histidine kinase"/>
    <property type="match status" value="1"/>
</dbReference>
<dbReference type="Gene3D" id="3.30.565.10">
    <property type="entry name" value="Histidine kinase-like ATPase, C-terminal domain"/>
    <property type="match status" value="1"/>
</dbReference>
<comment type="subcellular location">
    <subcellularLocation>
        <location evidence="2">Cell membrane</location>
        <topology evidence="2">Multi-pass membrane protein</topology>
    </subcellularLocation>
</comment>
<dbReference type="InterPro" id="IPR003594">
    <property type="entry name" value="HATPase_dom"/>
</dbReference>
<dbReference type="PRINTS" id="PR00344">
    <property type="entry name" value="BCTRLSENSOR"/>
</dbReference>
<dbReference type="InterPro" id="IPR011006">
    <property type="entry name" value="CheY-like_superfamily"/>
</dbReference>
<feature type="domain" description="PAC" evidence="20">
    <location>
        <begin position="296"/>
        <end position="348"/>
    </location>
</feature>
<dbReference type="GO" id="GO:0005524">
    <property type="term" value="F:ATP binding"/>
    <property type="evidence" value="ECO:0007669"/>
    <property type="project" value="UniProtKB-KW"/>
</dbReference>
<evidence type="ECO:0000256" key="2">
    <source>
        <dbReference type="ARBA" id="ARBA00004651"/>
    </source>
</evidence>
<dbReference type="CDD" id="cd16922">
    <property type="entry name" value="HATPase_EvgS-ArcB-TorS-like"/>
    <property type="match status" value="1"/>
</dbReference>
<gene>
    <name evidence="21" type="primary">barA_4</name>
    <name evidence="21" type="ORF">Verru16b_00739</name>
</gene>
<dbReference type="EC" id="2.7.13.3" evidence="3"/>
<dbReference type="InterPro" id="IPR000700">
    <property type="entry name" value="PAS-assoc_C"/>
</dbReference>
<dbReference type="InterPro" id="IPR035965">
    <property type="entry name" value="PAS-like_dom_sf"/>
</dbReference>
<evidence type="ECO:0000256" key="4">
    <source>
        <dbReference type="ARBA" id="ARBA00022475"/>
    </source>
</evidence>
<dbReference type="Gene3D" id="3.30.450.20">
    <property type="entry name" value="PAS domain"/>
    <property type="match status" value="2"/>
</dbReference>
<dbReference type="FunFam" id="1.10.287.130:FF:000003">
    <property type="entry name" value="Histidine kinase"/>
    <property type="match status" value="1"/>
</dbReference>
<dbReference type="EMBL" id="CP016094">
    <property type="protein sequence ID" value="AOS43686.1"/>
    <property type="molecule type" value="Genomic_DNA"/>
</dbReference>
<proteinExistence type="predicted"/>
<dbReference type="FunFam" id="3.30.565.10:FF:000010">
    <property type="entry name" value="Sensor histidine kinase RcsC"/>
    <property type="match status" value="1"/>
</dbReference>
<name>A0A1D8AS32_9BACT</name>
<dbReference type="SMART" id="SM00387">
    <property type="entry name" value="HATPase_c"/>
    <property type="match status" value="1"/>
</dbReference>
<evidence type="ECO:0000313" key="22">
    <source>
        <dbReference type="Proteomes" id="UP000095228"/>
    </source>
</evidence>
<dbReference type="GO" id="GO:0000155">
    <property type="term" value="F:phosphorelay sensor kinase activity"/>
    <property type="evidence" value="ECO:0007669"/>
    <property type="project" value="InterPro"/>
</dbReference>
<dbReference type="InterPro" id="IPR003661">
    <property type="entry name" value="HisK_dim/P_dom"/>
</dbReference>
<protein>
    <recommendedName>
        <fullName evidence="3">histidine kinase</fullName>
        <ecNumber evidence="3">2.7.13.3</ecNumber>
    </recommendedName>
</protein>
<evidence type="ECO:0000259" key="19">
    <source>
        <dbReference type="PROSITE" id="PS50112"/>
    </source>
</evidence>
<dbReference type="Pfam" id="PF02518">
    <property type="entry name" value="HATPase_c"/>
    <property type="match status" value="1"/>
</dbReference>
<evidence type="ECO:0000313" key="21">
    <source>
        <dbReference type="EMBL" id="AOS43686.1"/>
    </source>
</evidence>
<evidence type="ECO:0000256" key="16">
    <source>
        <dbReference type="SAM" id="Phobius"/>
    </source>
</evidence>
<feature type="transmembrane region" description="Helical" evidence="16">
    <location>
        <begin position="53"/>
        <end position="77"/>
    </location>
</feature>
<feature type="modified residue" description="4-aspartylphosphate" evidence="14">
    <location>
        <position position="662"/>
    </location>
</feature>
<evidence type="ECO:0000256" key="11">
    <source>
        <dbReference type="ARBA" id="ARBA00022989"/>
    </source>
</evidence>
<dbReference type="PANTHER" id="PTHR45339">
    <property type="entry name" value="HYBRID SIGNAL TRANSDUCTION HISTIDINE KINASE J"/>
    <property type="match status" value="1"/>
</dbReference>
<keyword evidence="4" id="KW-1003">Cell membrane</keyword>
<dbReference type="PATRIC" id="fig|1838286.3.peg.745"/>
<sequence length="890" mass="98291">MPPLPQAVSAITPTSRAPERFGRLVLVAGGLALMGGLAGLWPLLAGLSTSVSVLVFVLGSSAVTLAALVYAGSLAAADRRRRTQDSRIQTSLVQLKAIWDNAPLSIMLFDPHDPDIPIKIVDCNPLACELHGYTREELIGQSVDLIEATPWAFRARDSHIREMRQTLRAEGFAQHKRKDGTIFDIEYSTSLLIIDGREFVLGMDRDATARKQAERALRASEERWQLAVAGSNEGVWDWSIEADTIWFSPRWKSQLGYAPDELPCRREVWMDRIHPDDRTLVESAIANHLSQHSPILHCEYRIVHKDGSWVWALLRGKAIFSGEGQPRRMVGTHSDITRQKEAEAELRQAKEAAESADRAKSEFLAVMSHEIRTPMNGVLGFTNLLQDTPLNAEQRDWLGTIRASGESLLTLINDILDFSKIESGAMESDCHPVCVRRAVEEVLDLLWSKANEKKIELLHWIESDVPDWILTDGVRLRQILLNLVGNAIKFTRQGEVEVRLSFAPGTGGEPARLAISVRDTGDGIPPDRVHRLFKPFSQADSSTTRKYGGSGLGLAISRNLARLLGGDIQLTASSPQGSCFTLTLAATPTAAPTDAFEPPEPVEPTVALAGRRALVVDDNEANRRILTSLLQRWGVSCLSFEHPAAAIDYVRTHDVFDLAVLDMMMPDMNGVELAARLHHLPGRSQLPLILLSSISREDLRPFNPMDHFNVILTKPLRQQLLLEALHRSLAQTLAPTETPEPKPAEPARPPSQLDPALGQLVPLRILVAEDNAVNQKLILGLLRRLGYQPQMVGHGLACLEALQRDRYDLVLMDCQMPEMDGYEATRRIRRGEAGEAYAGLRIIALTAAAMVGDRERCLEAGMNDYITKPIQATEIIRVIMAAGTPAQSPS</sequence>
<evidence type="ECO:0000256" key="3">
    <source>
        <dbReference type="ARBA" id="ARBA00012438"/>
    </source>
</evidence>
<dbReference type="PROSITE" id="PS50113">
    <property type="entry name" value="PAC"/>
    <property type="match status" value="1"/>
</dbReference>
<dbReference type="CDD" id="cd00130">
    <property type="entry name" value="PAS"/>
    <property type="match status" value="2"/>
</dbReference>
<dbReference type="PROSITE" id="PS50110">
    <property type="entry name" value="RESPONSE_REGULATORY"/>
    <property type="match status" value="2"/>
</dbReference>
<dbReference type="STRING" id="1838286.Verru16b_00739"/>